<sequence>MEAMALKGIKVLELAGLAPGPVCGMILADFGASVIRVDKIGAQALDCIGHGKRSIALNLKSEKGINIFKKLSNQSDVVIDTYRRGVMEKLKIGPKELMATNKKLIYARLTGYGQSGSYADMAGHDINYLGLSAIQIVNIGLLSLFGRFNEKPTPPVNLAADFGGGSLMCALGIILALYERTNSNVGQVIDLSMVEGTAYLGSWLFRSQKMGIWGNARGKNFLDTGSHWYDTYETKDKLYMCVGALEPQFYEIFLEKLGLSSDEVPQYENFEENRRRITEIFKTKTQAEWRAIFDGTDACVTPMLDLKNVTSHIHNKQRQTFTTVGDDVIPNPAPRLSRTPGISVGARRNPQPGDDTVQILTELKFQPSEIDDLLSNGIVYQTQHTSKL</sequence>
<evidence type="ECO:0000313" key="3">
    <source>
        <dbReference type="Proteomes" id="UP000310200"/>
    </source>
</evidence>
<reference evidence="2 3" key="1">
    <citation type="journal article" date="2019" name="Philos. Trans. R. Soc. Lond., B, Biol. Sci.">
        <title>Ant behaviour and brain gene expression of defending hosts depend on the ecological success of the intruding social parasite.</title>
        <authorList>
            <person name="Kaur R."/>
            <person name="Stoldt M."/>
            <person name="Jongepier E."/>
            <person name="Feldmeyer B."/>
            <person name="Menzel F."/>
            <person name="Bornberg-Bauer E."/>
            <person name="Foitzik S."/>
        </authorList>
    </citation>
    <scope>NUCLEOTIDE SEQUENCE [LARGE SCALE GENOMIC DNA]</scope>
    <source>
        <tissue evidence="2">Whole body</tissue>
    </source>
</reference>
<dbReference type="SUPFAM" id="SSF89796">
    <property type="entry name" value="CoA-transferase family III (CaiB/BaiF)"/>
    <property type="match status" value="1"/>
</dbReference>
<dbReference type="STRING" id="300112.A0A4S2KAW7"/>
<organism evidence="2 3">
    <name type="scientific">Temnothorax longispinosus</name>
    <dbReference type="NCBI Taxonomy" id="300112"/>
    <lineage>
        <taxon>Eukaryota</taxon>
        <taxon>Metazoa</taxon>
        <taxon>Ecdysozoa</taxon>
        <taxon>Arthropoda</taxon>
        <taxon>Hexapoda</taxon>
        <taxon>Insecta</taxon>
        <taxon>Pterygota</taxon>
        <taxon>Neoptera</taxon>
        <taxon>Endopterygota</taxon>
        <taxon>Hymenoptera</taxon>
        <taxon>Apocrita</taxon>
        <taxon>Aculeata</taxon>
        <taxon>Formicoidea</taxon>
        <taxon>Formicidae</taxon>
        <taxon>Myrmicinae</taxon>
        <taxon>Temnothorax</taxon>
    </lineage>
</organism>
<dbReference type="PANTHER" id="PTHR48228:SF5">
    <property type="entry name" value="ALPHA-METHYLACYL-COA RACEMASE"/>
    <property type="match status" value="1"/>
</dbReference>
<dbReference type="InterPro" id="IPR044855">
    <property type="entry name" value="CoA-Trfase_III_dom3_sf"/>
</dbReference>
<comment type="caution">
    <text evidence="2">The sequence shown here is derived from an EMBL/GenBank/DDBJ whole genome shotgun (WGS) entry which is preliminary data.</text>
</comment>
<dbReference type="InterPro" id="IPR050509">
    <property type="entry name" value="CoA-transferase_III"/>
</dbReference>
<dbReference type="GO" id="GO:0005739">
    <property type="term" value="C:mitochondrion"/>
    <property type="evidence" value="ECO:0007669"/>
    <property type="project" value="TreeGrafter"/>
</dbReference>
<protein>
    <submittedName>
        <fullName evidence="2">Alpha-methylacyl-CoA racemase</fullName>
    </submittedName>
</protein>
<keyword evidence="3" id="KW-1185">Reference proteome</keyword>
<dbReference type="PANTHER" id="PTHR48228">
    <property type="entry name" value="SUCCINYL-COA--D-CITRAMALATE COA-TRANSFERASE"/>
    <property type="match status" value="1"/>
</dbReference>
<gene>
    <name evidence="2" type="ORF">DBV15_10160</name>
</gene>
<proteinExistence type="inferred from homology"/>
<dbReference type="Pfam" id="PF02515">
    <property type="entry name" value="CoA_transf_3"/>
    <property type="match status" value="1"/>
</dbReference>
<dbReference type="Gene3D" id="3.40.50.10540">
    <property type="entry name" value="Crotonobetainyl-coa:carnitine coa-transferase, domain 1"/>
    <property type="match status" value="1"/>
</dbReference>
<name>A0A4S2KAW7_9HYME</name>
<dbReference type="InterPro" id="IPR003673">
    <property type="entry name" value="CoA-Trfase_fam_III"/>
</dbReference>
<dbReference type="InterPro" id="IPR023606">
    <property type="entry name" value="CoA-Trfase_III_dom_1_sf"/>
</dbReference>
<comment type="similarity">
    <text evidence="1">Belongs to the CoA-transferase III family.</text>
</comment>
<dbReference type="Proteomes" id="UP000310200">
    <property type="component" value="Unassembled WGS sequence"/>
</dbReference>
<accession>A0A4S2KAW7</accession>
<evidence type="ECO:0000313" key="2">
    <source>
        <dbReference type="EMBL" id="TGZ46491.1"/>
    </source>
</evidence>
<evidence type="ECO:0000256" key="1">
    <source>
        <dbReference type="ARBA" id="ARBA00008383"/>
    </source>
</evidence>
<dbReference type="AlphaFoldDB" id="A0A4S2KAW7"/>
<dbReference type="EMBL" id="QBLH01002874">
    <property type="protein sequence ID" value="TGZ46491.1"/>
    <property type="molecule type" value="Genomic_DNA"/>
</dbReference>
<dbReference type="GO" id="GO:0008206">
    <property type="term" value="P:bile acid metabolic process"/>
    <property type="evidence" value="ECO:0007669"/>
    <property type="project" value="TreeGrafter"/>
</dbReference>
<dbReference type="Gene3D" id="3.30.1540.10">
    <property type="entry name" value="formyl-coa transferase, domain 3"/>
    <property type="match status" value="1"/>
</dbReference>
<dbReference type="GO" id="GO:0008111">
    <property type="term" value="F:alpha-methylacyl-CoA racemase activity"/>
    <property type="evidence" value="ECO:0007669"/>
    <property type="project" value="TreeGrafter"/>
</dbReference>